<dbReference type="PANTHER" id="PTHR46960:SF1">
    <property type="entry name" value="E3 UBIQUITIN-PROTEIN LIGASE KEG"/>
    <property type="match status" value="1"/>
</dbReference>
<dbReference type="GO" id="GO:0005769">
    <property type="term" value="C:early endosome"/>
    <property type="evidence" value="ECO:0007669"/>
    <property type="project" value="TreeGrafter"/>
</dbReference>
<dbReference type="GO" id="GO:0016567">
    <property type="term" value="P:protein ubiquitination"/>
    <property type="evidence" value="ECO:0007669"/>
    <property type="project" value="InterPro"/>
</dbReference>
<protein>
    <submittedName>
        <fullName evidence="1">Uncharacterized protein</fullName>
    </submittedName>
</protein>
<reference evidence="1 2" key="1">
    <citation type="submission" date="2019-01" db="EMBL/GenBank/DDBJ databases">
        <title>Sequencing of cultivated peanut Arachis hypogaea provides insights into genome evolution and oil improvement.</title>
        <authorList>
            <person name="Chen X."/>
        </authorList>
    </citation>
    <scope>NUCLEOTIDE SEQUENCE [LARGE SCALE GENOMIC DNA]</scope>
    <source>
        <strain evidence="2">cv. Fuhuasheng</strain>
        <tissue evidence="1">Leaves</tissue>
    </source>
</reference>
<organism evidence="1 2">
    <name type="scientific">Arachis hypogaea</name>
    <name type="common">Peanut</name>
    <dbReference type="NCBI Taxonomy" id="3818"/>
    <lineage>
        <taxon>Eukaryota</taxon>
        <taxon>Viridiplantae</taxon>
        <taxon>Streptophyta</taxon>
        <taxon>Embryophyta</taxon>
        <taxon>Tracheophyta</taxon>
        <taxon>Spermatophyta</taxon>
        <taxon>Magnoliopsida</taxon>
        <taxon>eudicotyledons</taxon>
        <taxon>Gunneridae</taxon>
        <taxon>Pentapetalae</taxon>
        <taxon>rosids</taxon>
        <taxon>fabids</taxon>
        <taxon>Fabales</taxon>
        <taxon>Fabaceae</taxon>
        <taxon>Papilionoideae</taxon>
        <taxon>50 kb inversion clade</taxon>
        <taxon>dalbergioids sensu lato</taxon>
        <taxon>Dalbergieae</taxon>
        <taxon>Pterocarpus clade</taxon>
        <taxon>Arachis</taxon>
    </lineage>
</organism>
<gene>
    <name evidence="1" type="ORF">Ahy_B01g055702</name>
</gene>
<dbReference type="STRING" id="3818.A0A445AWW4"/>
<sequence>MKLRVADAAEISTRFVFSPYSTSVLSYSACSLRSTINFPPTAGFKSGACSYLTSIACASNQASLSILLERCRYYPWDDGDFLQTTEPKRTSGKTLRDILEALPREWISEDLMEALMNRGVHLSPTILEVGDWVKFIGTITAPTYGWQGARPKSIGFVQSIQDRDNLIVLFCSGEVYVLANEVHTGLDPVSEEVNVNELEDIKWEEDNNDREEKFEAMYEVDDENDDGDLADNLMGENKANAIVN</sequence>
<dbReference type="GO" id="GO:0009738">
    <property type="term" value="P:abscisic acid-activated signaling pathway"/>
    <property type="evidence" value="ECO:0007669"/>
    <property type="project" value="InterPro"/>
</dbReference>
<name>A0A445AWW4_ARAHY</name>
<keyword evidence="2" id="KW-1185">Reference proteome</keyword>
<dbReference type="PANTHER" id="PTHR46960">
    <property type="entry name" value="E3 UBIQUITIN-PROTEIN LIGASE KEG"/>
    <property type="match status" value="1"/>
</dbReference>
<dbReference type="GO" id="GO:0045324">
    <property type="term" value="P:late endosome to vacuole transport"/>
    <property type="evidence" value="ECO:0007669"/>
    <property type="project" value="TreeGrafter"/>
</dbReference>
<dbReference type="AlphaFoldDB" id="A0A445AWW4"/>
<evidence type="ECO:0000313" key="2">
    <source>
        <dbReference type="Proteomes" id="UP000289738"/>
    </source>
</evidence>
<dbReference type="GO" id="GO:0009788">
    <property type="term" value="P:negative regulation of abscisic acid-activated signaling pathway"/>
    <property type="evidence" value="ECO:0007669"/>
    <property type="project" value="TreeGrafter"/>
</dbReference>
<dbReference type="GO" id="GO:0004842">
    <property type="term" value="F:ubiquitin-protein transferase activity"/>
    <property type="evidence" value="ECO:0007669"/>
    <property type="project" value="InterPro"/>
</dbReference>
<comment type="caution">
    <text evidence="1">The sequence shown here is derived from an EMBL/GenBank/DDBJ whole genome shotgun (WGS) entry which is preliminary data.</text>
</comment>
<accession>A0A445AWW4</accession>
<dbReference type="GO" id="GO:0005802">
    <property type="term" value="C:trans-Golgi network"/>
    <property type="evidence" value="ECO:0007669"/>
    <property type="project" value="TreeGrafter"/>
</dbReference>
<proteinExistence type="predicted"/>
<dbReference type="Proteomes" id="UP000289738">
    <property type="component" value="Chromosome B01"/>
</dbReference>
<dbReference type="InterPro" id="IPR044584">
    <property type="entry name" value="KEG"/>
</dbReference>
<dbReference type="GO" id="GO:0006952">
    <property type="term" value="P:defense response"/>
    <property type="evidence" value="ECO:0007669"/>
    <property type="project" value="InterPro"/>
</dbReference>
<evidence type="ECO:0000313" key="1">
    <source>
        <dbReference type="EMBL" id="RYR30911.1"/>
    </source>
</evidence>
<dbReference type="EMBL" id="SDMP01000011">
    <property type="protein sequence ID" value="RYR30911.1"/>
    <property type="molecule type" value="Genomic_DNA"/>
</dbReference>